<keyword evidence="2" id="KW-1185">Reference proteome</keyword>
<accession>A0A975BW13</accession>
<evidence type="ECO:0000313" key="2">
    <source>
        <dbReference type="Proteomes" id="UP000663722"/>
    </source>
</evidence>
<dbReference type="EMBL" id="CP061800">
    <property type="protein sequence ID" value="QTA92796.1"/>
    <property type="molecule type" value="Genomic_DNA"/>
</dbReference>
<protein>
    <submittedName>
        <fullName evidence="1">Acyltransferase</fullName>
    </submittedName>
</protein>
<dbReference type="Gene3D" id="2.160.10.10">
    <property type="entry name" value="Hexapeptide repeat proteins"/>
    <property type="match status" value="2"/>
</dbReference>
<dbReference type="InterPro" id="IPR040730">
    <property type="entry name" value="Hexapep_loop"/>
</dbReference>
<proteinExistence type="predicted"/>
<dbReference type="KEGG" id="dmm:dnm_088880"/>
<sequence>MKQLEMLIDRVISRVNINLREFNFDVKPYIRDTVPTDQLIKFYAFYGITSHHPIYFHFRHSNMAGTYFLGKCMVDNSVLYKSDVRGDELKEQGDVLHYEGMEIPLNKDQEIRVRDSFLIKTLVHCYPHDPENLDLFLIKRSVSTPYANIHGSPLDGCFLGPFSTVDLTTLHDCVIGTYAYVQAGELSHKQIEPGQIWVRNGNVFDFSFRFSKEVLDKYISFEAGKGVQGILMDFVEERETDFERLFDTVHLEAVPVPVGASLSRYAVLKPKSKIGENVLVAQRAYLKNAWMGKGANAQENCYIIHSRLEGYNVMAHGAKVIHAKLGKKTFAGFNAFLRGKLEAPLSIGKESIIMPHTIIDLDEPLDIPPAHLVWGYIRNQDDLEKHSVSFEKLSEIEGEFVLGNMRFRGNGRQFVESFQNRIEHILTDNGAYFDGEEKRGHAQKGQNISFNIIQPYPRGELEGLYPAMDINP</sequence>
<dbReference type="GO" id="GO:0016746">
    <property type="term" value="F:acyltransferase activity"/>
    <property type="evidence" value="ECO:0007669"/>
    <property type="project" value="UniProtKB-KW"/>
</dbReference>
<dbReference type="AlphaFoldDB" id="A0A975BW13"/>
<organism evidence="1 2">
    <name type="scientific">Desulfonema magnum</name>
    <dbReference type="NCBI Taxonomy" id="45655"/>
    <lineage>
        <taxon>Bacteria</taxon>
        <taxon>Pseudomonadati</taxon>
        <taxon>Thermodesulfobacteriota</taxon>
        <taxon>Desulfobacteria</taxon>
        <taxon>Desulfobacterales</taxon>
        <taxon>Desulfococcaceae</taxon>
        <taxon>Desulfonema</taxon>
    </lineage>
</organism>
<name>A0A975BW13_9BACT</name>
<dbReference type="Proteomes" id="UP000663722">
    <property type="component" value="Chromosome"/>
</dbReference>
<dbReference type="Pfam" id="PF18776">
    <property type="entry name" value="Hexapep_loop"/>
    <property type="match status" value="1"/>
</dbReference>
<keyword evidence="1" id="KW-0012">Acyltransferase</keyword>
<dbReference type="RefSeq" id="WP_207680019.1">
    <property type="nucleotide sequence ID" value="NZ_CP061800.1"/>
</dbReference>
<reference evidence="1" key="1">
    <citation type="journal article" date="2021" name="Microb. Physiol.">
        <title>Proteogenomic Insights into the Physiology of Marine, Sulfate-Reducing, Filamentous Desulfonema limicola and Desulfonema magnum.</title>
        <authorList>
            <person name="Schnaars V."/>
            <person name="Wohlbrand L."/>
            <person name="Scheve S."/>
            <person name="Hinrichs C."/>
            <person name="Reinhardt R."/>
            <person name="Rabus R."/>
        </authorList>
    </citation>
    <scope>NUCLEOTIDE SEQUENCE</scope>
    <source>
        <strain evidence="1">4be13</strain>
    </source>
</reference>
<keyword evidence="1" id="KW-0808">Transferase</keyword>
<dbReference type="InterPro" id="IPR011004">
    <property type="entry name" value="Trimer_LpxA-like_sf"/>
</dbReference>
<gene>
    <name evidence="1" type="ORF">dnm_088880</name>
</gene>
<dbReference type="SUPFAM" id="SSF51161">
    <property type="entry name" value="Trimeric LpxA-like enzymes"/>
    <property type="match status" value="1"/>
</dbReference>
<evidence type="ECO:0000313" key="1">
    <source>
        <dbReference type="EMBL" id="QTA92796.1"/>
    </source>
</evidence>